<protein>
    <submittedName>
        <fullName evidence="6">Polyamine aminopropyltransferase</fullName>
        <ecNumber evidence="6">2.5.1.16</ecNumber>
    </submittedName>
</protein>
<feature type="domain" description="PABS" evidence="5">
    <location>
        <begin position="1"/>
        <end position="220"/>
    </location>
</feature>
<dbReference type="PANTHER" id="PTHR43317">
    <property type="entry name" value="THERMOSPERMINE SYNTHASE ACAULIS5"/>
    <property type="match status" value="1"/>
</dbReference>
<dbReference type="EMBL" id="JBAJEX010000005">
    <property type="protein sequence ID" value="MEO1767049.1"/>
    <property type="molecule type" value="Genomic_DNA"/>
</dbReference>
<name>A0ABV0EI41_9BURK</name>
<dbReference type="EC" id="2.5.1.16" evidence="6"/>
<feature type="active site" description="Proton acceptor" evidence="4">
    <location>
        <position position="143"/>
    </location>
</feature>
<dbReference type="NCBIfam" id="NF003380">
    <property type="entry name" value="PRK04457.1"/>
    <property type="match status" value="1"/>
</dbReference>
<evidence type="ECO:0000256" key="3">
    <source>
        <dbReference type="ARBA" id="ARBA00023115"/>
    </source>
</evidence>
<dbReference type="GO" id="GO:0004766">
    <property type="term" value="F:spermidine synthase activity"/>
    <property type="evidence" value="ECO:0007669"/>
    <property type="project" value="UniProtKB-EC"/>
</dbReference>
<proteinExistence type="inferred from homology"/>
<dbReference type="PANTHER" id="PTHR43317:SF1">
    <property type="entry name" value="THERMOSPERMINE SYNTHASE ACAULIS5"/>
    <property type="match status" value="1"/>
</dbReference>
<keyword evidence="2 4" id="KW-0808">Transferase</keyword>
<sequence>MGFLAKWRIHRQARAGTRVEVSEKDGVRTLHLGNDTVQSAMRLNQPFQLELAYTRAMLACLLFHRAPRRFLMIGLGGGSLPKWVWKHLPEADTTVVEIDPEVVTVARQFFHVPPDDGRLRVVVADGAEYVRAHRGPWDILMVDGYDEHCQVEALTTAEFYRDCRNVLAEDGMLVINLWSCDGNFNTLVERLFHVFDDLVLLLPAGSHSNVVALCFNRSPNHPRWDDLRQRALELGARHDMDFRVWVDGLRRLNLHNLRRLLI</sequence>
<organism evidence="6 7">
    <name type="scientific">Thiobacter aerophilum</name>
    <dbReference type="NCBI Taxonomy" id="3121275"/>
    <lineage>
        <taxon>Bacteria</taxon>
        <taxon>Pseudomonadati</taxon>
        <taxon>Pseudomonadota</taxon>
        <taxon>Betaproteobacteria</taxon>
        <taxon>Burkholderiales</taxon>
        <taxon>Thiobacteraceae</taxon>
        <taxon>Thiobacter</taxon>
    </lineage>
</organism>
<evidence type="ECO:0000256" key="2">
    <source>
        <dbReference type="ARBA" id="ARBA00022679"/>
    </source>
</evidence>
<evidence type="ECO:0000256" key="4">
    <source>
        <dbReference type="PROSITE-ProRule" id="PRU00354"/>
    </source>
</evidence>
<evidence type="ECO:0000313" key="7">
    <source>
        <dbReference type="Proteomes" id="UP001482231"/>
    </source>
</evidence>
<keyword evidence="7" id="KW-1185">Reference proteome</keyword>
<dbReference type="InterPro" id="IPR030374">
    <property type="entry name" value="PABS"/>
</dbReference>
<evidence type="ECO:0000313" key="6">
    <source>
        <dbReference type="EMBL" id="MEO1767049.1"/>
    </source>
</evidence>
<comment type="similarity">
    <text evidence="1">Belongs to the spermidine/spermine synthase family.</text>
</comment>
<accession>A0ABV0EI41</accession>
<dbReference type="Gene3D" id="3.40.50.150">
    <property type="entry name" value="Vaccinia Virus protein VP39"/>
    <property type="match status" value="1"/>
</dbReference>
<evidence type="ECO:0000259" key="5">
    <source>
        <dbReference type="PROSITE" id="PS51006"/>
    </source>
</evidence>
<comment type="caution">
    <text evidence="6">The sequence shown here is derived from an EMBL/GenBank/DDBJ whole genome shotgun (WGS) entry which is preliminary data.</text>
</comment>
<gene>
    <name evidence="6" type="ORF">V6E02_07480</name>
</gene>
<dbReference type="InterPro" id="IPR029063">
    <property type="entry name" value="SAM-dependent_MTases_sf"/>
</dbReference>
<dbReference type="PROSITE" id="PS51006">
    <property type="entry name" value="PABS_2"/>
    <property type="match status" value="1"/>
</dbReference>
<dbReference type="Pfam" id="PF01564">
    <property type="entry name" value="Spermine_synth"/>
    <property type="match status" value="1"/>
</dbReference>
<keyword evidence="3 4" id="KW-0620">Polyamine biosynthesis</keyword>
<dbReference type="CDD" id="cd02440">
    <property type="entry name" value="AdoMet_MTases"/>
    <property type="match status" value="1"/>
</dbReference>
<evidence type="ECO:0000256" key="1">
    <source>
        <dbReference type="ARBA" id="ARBA00007867"/>
    </source>
</evidence>
<reference evidence="6 7" key="1">
    <citation type="submission" date="2024-02" db="EMBL/GenBank/DDBJ databases">
        <title>New thermophilic sulfur-oxidizing bacteria from a hot springs of the Uzon caldera (Kamchatka, Russia).</title>
        <authorList>
            <person name="Dukat A.M."/>
            <person name="Elcheninov A.G."/>
            <person name="Frolov E.N."/>
        </authorList>
    </citation>
    <scope>NUCLEOTIDE SEQUENCE [LARGE SCALE GENOMIC DNA]</scope>
    <source>
        <strain evidence="6 7">AK1</strain>
    </source>
</reference>
<dbReference type="SUPFAM" id="SSF53335">
    <property type="entry name" value="S-adenosyl-L-methionine-dependent methyltransferases"/>
    <property type="match status" value="1"/>
</dbReference>
<dbReference type="NCBIfam" id="NF037959">
    <property type="entry name" value="MFS_SpdSyn"/>
    <property type="match status" value="1"/>
</dbReference>
<dbReference type="Proteomes" id="UP001482231">
    <property type="component" value="Unassembled WGS sequence"/>
</dbReference>
<dbReference type="RefSeq" id="WP_347308159.1">
    <property type="nucleotide sequence ID" value="NZ_JBAJEX010000005.1"/>
</dbReference>